<feature type="compositionally biased region" description="Low complexity" evidence="1">
    <location>
        <begin position="47"/>
        <end position="62"/>
    </location>
</feature>
<name>A0A8T0TLX2_PANVG</name>
<evidence type="ECO:0000313" key="2">
    <source>
        <dbReference type="EMBL" id="KAG2611860.1"/>
    </source>
</evidence>
<dbReference type="AlphaFoldDB" id="A0A8T0TLX2"/>
<dbReference type="EMBL" id="CM029043">
    <property type="protein sequence ID" value="KAG2611860.1"/>
    <property type="molecule type" value="Genomic_DNA"/>
</dbReference>
<evidence type="ECO:0000256" key="1">
    <source>
        <dbReference type="SAM" id="MobiDB-lite"/>
    </source>
</evidence>
<comment type="caution">
    <text evidence="2">The sequence shown here is derived from an EMBL/GenBank/DDBJ whole genome shotgun (WGS) entry which is preliminary data.</text>
</comment>
<organism evidence="2 3">
    <name type="scientific">Panicum virgatum</name>
    <name type="common">Blackwell switchgrass</name>
    <dbReference type="NCBI Taxonomy" id="38727"/>
    <lineage>
        <taxon>Eukaryota</taxon>
        <taxon>Viridiplantae</taxon>
        <taxon>Streptophyta</taxon>
        <taxon>Embryophyta</taxon>
        <taxon>Tracheophyta</taxon>
        <taxon>Spermatophyta</taxon>
        <taxon>Magnoliopsida</taxon>
        <taxon>Liliopsida</taxon>
        <taxon>Poales</taxon>
        <taxon>Poaceae</taxon>
        <taxon>PACMAD clade</taxon>
        <taxon>Panicoideae</taxon>
        <taxon>Panicodae</taxon>
        <taxon>Paniceae</taxon>
        <taxon>Panicinae</taxon>
        <taxon>Panicum</taxon>
        <taxon>Panicum sect. Hiantes</taxon>
    </lineage>
</organism>
<accession>A0A8T0TLX2</accession>
<proteinExistence type="predicted"/>
<gene>
    <name evidence="2" type="ORF">PVAP13_4KG238940</name>
</gene>
<reference evidence="2" key="1">
    <citation type="submission" date="2020-05" db="EMBL/GenBank/DDBJ databases">
        <title>WGS assembly of Panicum virgatum.</title>
        <authorList>
            <person name="Lovell J.T."/>
            <person name="Jenkins J."/>
            <person name="Shu S."/>
            <person name="Juenger T.E."/>
            <person name="Schmutz J."/>
        </authorList>
    </citation>
    <scope>NUCLEOTIDE SEQUENCE</scope>
    <source>
        <strain evidence="2">AP13</strain>
    </source>
</reference>
<protein>
    <submittedName>
        <fullName evidence="2">Uncharacterized protein</fullName>
    </submittedName>
</protein>
<sequence>MLALAGSTVRDAHCSKRPVELRGVPGRSSDALHRHSCPDSATAARSTTGTERTPPRTGTPTRDAASAHFATAVPWCSPCYLGRTLSRTLPARSAPRFPTPPPACVRPTLRCRGLLHEPAAARPLPAAPRTIRLCCTVVAGLALRGPPTHAPHAAHCVE</sequence>
<feature type="region of interest" description="Disordered" evidence="1">
    <location>
        <begin position="20"/>
        <end position="64"/>
    </location>
</feature>
<dbReference type="Proteomes" id="UP000823388">
    <property type="component" value="Chromosome 4K"/>
</dbReference>
<keyword evidence="3" id="KW-1185">Reference proteome</keyword>
<evidence type="ECO:0000313" key="3">
    <source>
        <dbReference type="Proteomes" id="UP000823388"/>
    </source>
</evidence>